<dbReference type="EMBL" id="NMQU01000057">
    <property type="protein sequence ID" value="OXM48877.1"/>
    <property type="molecule type" value="Genomic_DNA"/>
</dbReference>
<dbReference type="Gene3D" id="2.160.20.80">
    <property type="entry name" value="E3 ubiquitin-protein ligase SopA"/>
    <property type="match status" value="1"/>
</dbReference>
<dbReference type="InterPro" id="IPR001646">
    <property type="entry name" value="5peptide_repeat"/>
</dbReference>
<name>A0A229RQF2_AMYAL</name>
<evidence type="ECO:0000313" key="1">
    <source>
        <dbReference type="EMBL" id="OXM48877.1"/>
    </source>
</evidence>
<comment type="caution">
    <text evidence="1">The sequence shown here is derived from an EMBL/GenBank/DDBJ whole genome shotgun (WGS) entry which is preliminary data.</text>
</comment>
<dbReference type="OrthoDB" id="3405537at2"/>
<evidence type="ECO:0000313" key="2">
    <source>
        <dbReference type="Proteomes" id="UP000215563"/>
    </source>
</evidence>
<dbReference type="Pfam" id="PF13576">
    <property type="entry name" value="Pentapeptide_3"/>
    <property type="match status" value="1"/>
</dbReference>
<gene>
    <name evidence="1" type="ORF">CFP75_20680</name>
</gene>
<dbReference type="RefSeq" id="WP_020636052.1">
    <property type="nucleotide sequence ID" value="NZ_KB913032.1"/>
</dbReference>
<dbReference type="Proteomes" id="UP000215563">
    <property type="component" value="Unassembled WGS sequence"/>
</dbReference>
<organism evidence="1 2">
    <name type="scientific">Amycolatopsis alba DSM 44262</name>
    <dbReference type="NCBI Taxonomy" id="1125972"/>
    <lineage>
        <taxon>Bacteria</taxon>
        <taxon>Bacillati</taxon>
        <taxon>Actinomycetota</taxon>
        <taxon>Actinomycetes</taxon>
        <taxon>Pseudonocardiales</taxon>
        <taxon>Pseudonocardiaceae</taxon>
        <taxon>Amycolatopsis</taxon>
    </lineage>
</organism>
<reference evidence="1 2" key="1">
    <citation type="submission" date="2017-07" db="EMBL/GenBank/DDBJ databases">
        <title>Amycolatopsis alba DSM 44262 Genome sequencing and assembly.</title>
        <authorList>
            <person name="Kaur N."/>
            <person name="Mayilraj S."/>
        </authorList>
    </citation>
    <scope>NUCLEOTIDE SEQUENCE [LARGE SCALE GENOMIC DNA]</scope>
    <source>
        <strain evidence="1 2">DSM 44262</strain>
    </source>
</reference>
<protein>
    <recommendedName>
        <fullName evidence="3">Pentapeptide repeat-containing protein</fullName>
    </recommendedName>
</protein>
<keyword evidence="2" id="KW-1185">Reference proteome</keyword>
<sequence length="152" mass="15894">MAALLALATLIDLDLHDCEINEARFSKATFEGDARFHGAAFIGDANFAQATFNGGTMFVRATIQGVVVVSEARIRVDSMKNSSWPPGLTAKATGSASPTTSGRTAAIQQHVLTMPSSVVADALGYHAGTTTKIATRAGTTWSRYAPGDHSPP</sequence>
<evidence type="ECO:0008006" key="3">
    <source>
        <dbReference type="Google" id="ProtNLM"/>
    </source>
</evidence>
<dbReference type="AlphaFoldDB" id="A0A229RQF2"/>
<accession>A0A229RQF2</accession>
<proteinExistence type="predicted"/>
<dbReference type="SUPFAM" id="SSF141571">
    <property type="entry name" value="Pentapeptide repeat-like"/>
    <property type="match status" value="1"/>
</dbReference>